<dbReference type="InterPro" id="IPR025661">
    <property type="entry name" value="Pept_asp_AS"/>
</dbReference>
<dbReference type="PROSITE" id="PS00640">
    <property type="entry name" value="THIOL_PROTEASE_ASN"/>
    <property type="match status" value="1"/>
</dbReference>
<dbReference type="InterPro" id="IPR000169">
    <property type="entry name" value="Pept_cys_AS"/>
</dbReference>
<keyword evidence="7" id="KW-1015">Disulfide bond</keyword>
<feature type="domain" description="Cathepsin propeptide inhibitor" evidence="12">
    <location>
        <begin position="35"/>
        <end position="92"/>
    </location>
</feature>
<dbReference type="Gene3D" id="3.90.70.10">
    <property type="entry name" value="Cysteine proteinases"/>
    <property type="match status" value="1"/>
</dbReference>
<evidence type="ECO:0000256" key="7">
    <source>
        <dbReference type="ARBA" id="ARBA00023157"/>
    </source>
</evidence>
<keyword evidence="5 14" id="KW-0378">Hydrolase</keyword>
<dbReference type="InterPro" id="IPR013128">
    <property type="entry name" value="Peptidase_C1A"/>
</dbReference>
<dbReference type="GO" id="GO:0005788">
    <property type="term" value="C:endoplasmic reticulum lumen"/>
    <property type="evidence" value="ECO:0007669"/>
    <property type="project" value="UniProtKB-SubCell"/>
</dbReference>
<evidence type="ECO:0000256" key="1">
    <source>
        <dbReference type="ARBA" id="ARBA00004319"/>
    </source>
</evidence>
<evidence type="ECO:0000256" key="10">
    <source>
        <dbReference type="ARBA" id="ARBA00080531"/>
    </source>
</evidence>
<dbReference type="EMBL" id="PSQE01000002">
    <property type="protein sequence ID" value="RHN75330.1"/>
    <property type="molecule type" value="Genomic_DNA"/>
</dbReference>
<dbReference type="Pfam" id="PF00112">
    <property type="entry name" value="Peptidase_C1"/>
    <property type="match status" value="1"/>
</dbReference>
<evidence type="ECO:0000256" key="4">
    <source>
        <dbReference type="ARBA" id="ARBA00022729"/>
    </source>
</evidence>
<keyword evidence="6" id="KW-0788">Thiol protease</keyword>
<dbReference type="InterPro" id="IPR039417">
    <property type="entry name" value="Peptidase_C1A_papain-like"/>
</dbReference>
<dbReference type="HOGENOM" id="CLU_012184_1_0_1"/>
<evidence type="ECO:0000256" key="6">
    <source>
        <dbReference type="ARBA" id="ARBA00022807"/>
    </source>
</evidence>
<dbReference type="PANTHER" id="PTHR12411">
    <property type="entry name" value="CYSTEINE PROTEASE FAMILY C1-RELATED"/>
    <property type="match status" value="1"/>
</dbReference>
<dbReference type="KEGG" id="mtr:11405574"/>
<dbReference type="PRINTS" id="PR00705">
    <property type="entry name" value="PAPAIN"/>
</dbReference>
<feature type="domain" description="Peptidase C1A papain C-terminal" evidence="11">
    <location>
        <begin position="126"/>
        <end position="343"/>
    </location>
</feature>
<dbReference type="PaxDb" id="3880-AES66962"/>
<dbReference type="eggNOG" id="KOG1543">
    <property type="taxonomic scope" value="Eukaryota"/>
</dbReference>
<accession>G7IM76</accession>
<dbReference type="Proteomes" id="UP000265566">
    <property type="component" value="Chromosome 2"/>
</dbReference>
<evidence type="ECO:0000259" key="12">
    <source>
        <dbReference type="SMART" id="SM00848"/>
    </source>
</evidence>
<dbReference type="OrthoDB" id="10253408at2759"/>
<comment type="similarity">
    <text evidence="2">Belongs to the peptidase C1 family.</text>
</comment>
<dbReference type="GO" id="GO:0051603">
    <property type="term" value="P:proteolysis involved in protein catabolic process"/>
    <property type="evidence" value="ECO:0000318"/>
    <property type="project" value="GO_Central"/>
</dbReference>
<keyword evidence="8" id="KW-0325">Glycoprotein</keyword>
<comment type="subcellular location">
    <subcellularLocation>
        <location evidence="1">Endoplasmic reticulum lumen</location>
    </subcellularLocation>
</comment>
<dbReference type="EMBL" id="CM001218">
    <property type="protein sequence ID" value="AES66962.1"/>
    <property type="molecule type" value="Genomic_DNA"/>
</dbReference>
<dbReference type="InterPro" id="IPR038765">
    <property type="entry name" value="Papain-like_cys_pep_sf"/>
</dbReference>
<organism evidence="13 16">
    <name type="scientific">Medicago truncatula</name>
    <name type="common">Barrel medic</name>
    <name type="synonym">Medicago tribuloides</name>
    <dbReference type="NCBI Taxonomy" id="3880"/>
    <lineage>
        <taxon>Eukaryota</taxon>
        <taxon>Viridiplantae</taxon>
        <taxon>Streptophyta</taxon>
        <taxon>Embryophyta</taxon>
        <taxon>Tracheophyta</taxon>
        <taxon>Spermatophyta</taxon>
        <taxon>Magnoliopsida</taxon>
        <taxon>eudicotyledons</taxon>
        <taxon>Gunneridae</taxon>
        <taxon>Pentapetalae</taxon>
        <taxon>rosids</taxon>
        <taxon>fabids</taxon>
        <taxon>Fabales</taxon>
        <taxon>Fabaceae</taxon>
        <taxon>Papilionoideae</taxon>
        <taxon>50 kb inversion clade</taxon>
        <taxon>NPAAA clade</taxon>
        <taxon>Hologalegina</taxon>
        <taxon>IRL clade</taxon>
        <taxon>Trifolieae</taxon>
        <taxon>Medicago</taxon>
    </lineage>
</organism>
<reference evidence="13 16" key="2">
    <citation type="journal article" date="2014" name="BMC Genomics">
        <title>An improved genome release (version Mt4.0) for the model legume Medicago truncatula.</title>
        <authorList>
            <person name="Tang H."/>
            <person name="Krishnakumar V."/>
            <person name="Bidwell S."/>
            <person name="Rosen B."/>
            <person name="Chan A."/>
            <person name="Zhou S."/>
            <person name="Gentzbittel L."/>
            <person name="Childs K.L."/>
            <person name="Yandell M."/>
            <person name="Gundlach H."/>
            <person name="Mayer K.F."/>
            <person name="Schwartz D.C."/>
            <person name="Town C.D."/>
        </authorList>
    </citation>
    <scope>GENOME REANNOTATION</scope>
    <source>
        <strain evidence="15 16">cv. Jemalong A17</strain>
    </source>
</reference>
<dbReference type="SUPFAM" id="SSF54001">
    <property type="entry name" value="Cysteine proteinases"/>
    <property type="match status" value="1"/>
</dbReference>
<dbReference type="EnsemblPlants" id="AES66962">
    <property type="protein sequence ID" value="AES66962"/>
    <property type="gene ID" value="MTR_2g083930"/>
</dbReference>
<evidence type="ECO:0000313" key="15">
    <source>
        <dbReference type="EnsemblPlants" id="AES66962"/>
    </source>
</evidence>
<reference evidence="15" key="3">
    <citation type="submission" date="2015-04" db="UniProtKB">
        <authorList>
            <consortium name="EnsemblPlants"/>
        </authorList>
    </citation>
    <scope>IDENTIFICATION</scope>
    <source>
        <strain evidence="15">cv. Jemalong A17</strain>
    </source>
</reference>
<dbReference type="OMA" id="VASETHY"/>
<protein>
    <recommendedName>
        <fullName evidence="9">Vignain</fullName>
    </recommendedName>
    <alternativeName>
        <fullName evidence="10">Bean endopeptidase</fullName>
    </alternativeName>
</protein>
<sequence>MSCFNQKNQYNILTLFFILTLWTSLVISSRLLEKHEQWMEEHGKFYKDAAEKEQRFQIFKENLEFIESFNAAGDNGFNLSINQFGDQTNDEFKANYLNGKKKPLIGVGIAAIEEESVFRYENVTEVPATMDWRERGAVTPIKHQHLCGSCWAFATVAAIEGIHQITTGRLVSLSEQELVDCVKTNTTDGCNGGYVEDACDFIVKKGGITSETNYPYTRVDGKCNVRKGTYNVAKIKGYEHVPANNEKALLKAVANQPIAVYIAATKRAFQFYSSGILKGKCGIDLDHTVTIVGYGTSDDGVKYWLVKNSWGTKWGEKGYIKIKRDVHAKEGSCGIAMVPTYPIV</sequence>
<proteinExistence type="inferred from homology"/>
<dbReference type="GO" id="GO:0005615">
    <property type="term" value="C:extracellular space"/>
    <property type="evidence" value="ECO:0000318"/>
    <property type="project" value="GO_Central"/>
</dbReference>
<dbReference type="PROSITE" id="PS00139">
    <property type="entry name" value="THIOL_PROTEASE_CYS"/>
    <property type="match status" value="1"/>
</dbReference>
<dbReference type="Gramene" id="rna11513">
    <property type="protein sequence ID" value="RHN75330.1"/>
    <property type="gene ID" value="gene11513"/>
</dbReference>
<evidence type="ECO:0000259" key="11">
    <source>
        <dbReference type="SMART" id="SM00645"/>
    </source>
</evidence>
<name>G7IM76_MEDTR</name>
<evidence type="ECO:0000256" key="2">
    <source>
        <dbReference type="ARBA" id="ARBA00008455"/>
    </source>
</evidence>
<evidence type="ECO:0000256" key="9">
    <source>
        <dbReference type="ARBA" id="ARBA00069575"/>
    </source>
</evidence>
<evidence type="ECO:0000256" key="5">
    <source>
        <dbReference type="ARBA" id="ARBA00022801"/>
    </source>
</evidence>
<keyword evidence="16" id="KW-1185">Reference proteome</keyword>
<evidence type="ECO:0000256" key="8">
    <source>
        <dbReference type="ARBA" id="ARBA00023180"/>
    </source>
</evidence>
<dbReference type="GO" id="GO:0005764">
    <property type="term" value="C:lysosome"/>
    <property type="evidence" value="ECO:0000318"/>
    <property type="project" value="GO_Central"/>
</dbReference>
<gene>
    <name evidence="15" type="primary">11405574</name>
    <name evidence="13" type="ordered locus">MTR_2g083930</name>
    <name evidence="14" type="ORF">MtrunA17_Chr2g0319991</name>
</gene>
<dbReference type="Proteomes" id="UP000002051">
    <property type="component" value="Chromosome 2"/>
</dbReference>
<evidence type="ECO:0000313" key="13">
    <source>
        <dbReference type="EMBL" id="AES66962.1"/>
    </source>
</evidence>
<reference evidence="14" key="4">
    <citation type="journal article" date="2018" name="Nat. Plants">
        <title>Whole-genome landscape of Medicago truncatula symbiotic genes.</title>
        <authorList>
            <person name="Pecrix Y."/>
            <person name="Gamas P."/>
            <person name="Carrere S."/>
        </authorList>
    </citation>
    <scope>NUCLEOTIDE SEQUENCE</scope>
    <source>
        <tissue evidence="14">Leaves</tissue>
    </source>
</reference>
<reference evidence="13 16" key="1">
    <citation type="journal article" date="2011" name="Nature">
        <title>The Medicago genome provides insight into the evolution of rhizobial symbioses.</title>
        <authorList>
            <person name="Young N.D."/>
            <person name="Debelle F."/>
            <person name="Oldroyd G.E."/>
            <person name="Geurts R."/>
            <person name="Cannon S.B."/>
            <person name="Udvardi M.K."/>
            <person name="Benedito V.A."/>
            <person name="Mayer K.F."/>
            <person name="Gouzy J."/>
            <person name="Schoof H."/>
            <person name="Van de Peer Y."/>
            <person name="Proost S."/>
            <person name="Cook D.R."/>
            <person name="Meyers B.C."/>
            <person name="Spannagl M."/>
            <person name="Cheung F."/>
            <person name="De Mita S."/>
            <person name="Krishnakumar V."/>
            <person name="Gundlach H."/>
            <person name="Zhou S."/>
            <person name="Mudge J."/>
            <person name="Bharti A.K."/>
            <person name="Murray J.D."/>
            <person name="Naoumkina M.A."/>
            <person name="Rosen B."/>
            <person name="Silverstein K.A."/>
            <person name="Tang H."/>
            <person name="Rombauts S."/>
            <person name="Zhao P.X."/>
            <person name="Zhou P."/>
            <person name="Barbe V."/>
            <person name="Bardou P."/>
            <person name="Bechner M."/>
            <person name="Bellec A."/>
            <person name="Berger A."/>
            <person name="Berges H."/>
            <person name="Bidwell S."/>
            <person name="Bisseling T."/>
            <person name="Choisne N."/>
            <person name="Couloux A."/>
            <person name="Denny R."/>
            <person name="Deshpande S."/>
            <person name="Dai X."/>
            <person name="Doyle J.J."/>
            <person name="Dudez A.M."/>
            <person name="Farmer A.D."/>
            <person name="Fouteau S."/>
            <person name="Franken C."/>
            <person name="Gibelin C."/>
            <person name="Gish J."/>
            <person name="Goldstein S."/>
            <person name="Gonzalez A.J."/>
            <person name="Green P.J."/>
            <person name="Hallab A."/>
            <person name="Hartog M."/>
            <person name="Hua A."/>
            <person name="Humphray S.J."/>
            <person name="Jeong D.H."/>
            <person name="Jing Y."/>
            <person name="Jocker A."/>
            <person name="Kenton S.M."/>
            <person name="Kim D.J."/>
            <person name="Klee K."/>
            <person name="Lai H."/>
            <person name="Lang C."/>
            <person name="Lin S."/>
            <person name="Macmil S.L."/>
            <person name="Magdelenat G."/>
            <person name="Matthews L."/>
            <person name="McCorrison J."/>
            <person name="Monaghan E.L."/>
            <person name="Mun J.H."/>
            <person name="Najar F.Z."/>
            <person name="Nicholson C."/>
            <person name="Noirot C."/>
            <person name="O'Bleness M."/>
            <person name="Paule C.R."/>
            <person name="Poulain J."/>
            <person name="Prion F."/>
            <person name="Qin B."/>
            <person name="Qu C."/>
            <person name="Retzel E.F."/>
            <person name="Riddle C."/>
            <person name="Sallet E."/>
            <person name="Samain S."/>
            <person name="Samson N."/>
            <person name="Sanders I."/>
            <person name="Saurat O."/>
            <person name="Scarpelli C."/>
            <person name="Schiex T."/>
            <person name="Segurens B."/>
            <person name="Severin A.J."/>
            <person name="Sherrier D.J."/>
            <person name="Shi R."/>
            <person name="Sims S."/>
            <person name="Singer S.R."/>
            <person name="Sinharoy S."/>
            <person name="Sterck L."/>
            <person name="Viollet A."/>
            <person name="Wang B.B."/>
            <person name="Wang K."/>
            <person name="Wang M."/>
            <person name="Wang X."/>
            <person name="Warfsmann J."/>
            <person name="Weissenbach J."/>
            <person name="White D.D."/>
            <person name="White J.D."/>
            <person name="Wiley G.B."/>
            <person name="Wincker P."/>
            <person name="Xing Y."/>
            <person name="Yang L."/>
            <person name="Yao Z."/>
            <person name="Ying F."/>
            <person name="Zhai J."/>
            <person name="Zhou L."/>
            <person name="Zuber A."/>
            <person name="Denarie J."/>
            <person name="Dixon R.A."/>
            <person name="May G.D."/>
            <person name="Schwartz D.C."/>
            <person name="Rogers J."/>
            <person name="Quetier F."/>
            <person name="Town C.D."/>
            <person name="Roe B.A."/>
        </authorList>
    </citation>
    <scope>NUCLEOTIDE SEQUENCE [LARGE SCALE GENOMIC DNA]</scope>
    <source>
        <strain evidence="13">A17</strain>
        <strain evidence="15 16">cv. Jemalong A17</strain>
    </source>
</reference>
<dbReference type="FunFam" id="3.90.70.10:FF:000023">
    <property type="entry name" value="Senescence-specific cysteine protease SAG39"/>
    <property type="match status" value="1"/>
</dbReference>
<evidence type="ECO:0000313" key="16">
    <source>
        <dbReference type="Proteomes" id="UP000002051"/>
    </source>
</evidence>
<dbReference type="Pfam" id="PF08246">
    <property type="entry name" value="Inhibitor_I29"/>
    <property type="match status" value="1"/>
</dbReference>
<evidence type="ECO:0000256" key="3">
    <source>
        <dbReference type="ARBA" id="ARBA00022670"/>
    </source>
</evidence>
<dbReference type="InterPro" id="IPR013201">
    <property type="entry name" value="Prot_inhib_I29"/>
</dbReference>
<dbReference type="GO" id="GO:0004197">
    <property type="term" value="F:cysteine-type endopeptidase activity"/>
    <property type="evidence" value="ECO:0000318"/>
    <property type="project" value="GO_Central"/>
</dbReference>
<dbReference type="SMART" id="SM00645">
    <property type="entry name" value="Pept_C1"/>
    <property type="match status" value="1"/>
</dbReference>
<dbReference type="AlphaFoldDB" id="G7IM76"/>
<dbReference type="SMART" id="SM00848">
    <property type="entry name" value="Inhibitor_I29"/>
    <property type="match status" value="1"/>
</dbReference>
<evidence type="ECO:0000313" key="14">
    <source>
        <dbReference type="EMBL" id="RHN75330.1"/>
    </source>
</evidence>
<dbReference type="InterPro" id="IPR000668">
    <property type="entry name" value="Peptidase_C1A_C"/>
</dbReference>
<keyword evidence="4" id="KW-0732">Signal</keyword>
<keyword evidence="3 13" id="KW-0645">Protease</keyword>
<dbReference type="CDD" id="cd02248">
    <property type="entry name" value="Peptidase_C1A"/>
    <property type="match status" value="1"/>
</dbReference>